<dbReference type="EMBL" id="UGNV01000001">
    <property type="protein sequence ID" value="STX27778.1"/>
    <property type="molecule type" value="Genomic_DNA"/>
</dbReference>
<evidence type="ECO:0000313" key="2">
    <source>
        <dbReference type="Proteomes" id="UP000254968"/>
    </source>
</evidence>
<evidence type="ECO:0000313" key="1">
    <source>
        <dbReference type="EMBL" id="STX27778.1"/>
    </source>
</evidence>
<name>A0A378HY08_9GAMM</name>
<dbReference type="AlphaFoldDB" id="A0A378HY08"/>
<proteinExistence type="predicted"/>
<keyword evidence="2" id="KW-1185">Reference proteome</keyword>
<sequence>MNSSYKDKMFDGISKYIEETGSHDEHYTNEAKARDILEVLEALLAYTIYTTCVSKETVRDSCEESYFNIKRQALALMEKELQETKNNG</sequence>
<protein>
    <submittedName>
        <fullName evidence="1">Uncharacterized protein</fullName>
    </submittedName>
</protein>
<dbReference type="RefSeq" id="WP_115301571.1">
    <property type="nucleotide sequence ID" value="NZ_CAAAHO010000011.1"/>
</dbReference>
<gene>
    <name evidence="1" type="ORF">NCTC13315_00294</name>
</gene>
<reference evidence="1 2" key="1">
    <citation type="submission" date="2018-06" db="EMBL/GenBank/DDBJ databases">
        <authorList>
            <consortium name="Pathogen Informatics"/>
            <person name="Doyle S."/>
        </authorList>
    </citation>
    <scope>NUCLEOTIDE SEQUENCE [LARGE SCALE GENOMIC DNA]</scope>
    <source>
        <strain evidence="1 2">NCTC13315</strain>
    </source>
</reference>
<organism evidence="1 2">
    <name type="scientific">Legionella beliardensis</name>
    <dbReference type="NCBI Taxonomy" id="91822"/>
    <lineage>
        <taxon>Bacteria</taxon>
        <taxon>Pseudomonadati</taxon>
        <taxon>Pseudomonadota</taxon>
        <taxon>Gammaproteobacteria</taxon>
        <taxon>Legionellales</taxon>
        <taxon>Legionellaceae</taxon>
        <taxon>Legionella</taxon>
    </lineage>
</organism>
<dbReference type="OrthoDB" id="5650379at2"/>
<dbReference type="Proteomes" id="UP000254968">
    <property type="component" value="Unassembled WGS sequence"/>
</dbReference>
<accession>A0A378HY08</accession>